<feature type="transmembrane region" description="Helical" evidence="7">
    <location>
        <begin position="171"/>
        <end position="193"/>
    </location>
</feature>
<comment type="similarity">
    <text evidence="5">Belongs to the SAT4 family.</text>
</comment>
<dbReference type="InterPro" id="IPR052337">
    <property type="entry name" value="SAT4-like"/>
</dbReference>
<proteinExistence type="inferred from homology"/>
<dbReference type="InterPro" id="IPR049326">
    <property type="entry name" value="Rhodopsin_dom_fungi"/>
</dbReference>
<dbReference type="PANTHER" id="PTHR33048">
    <property type="entry name" value="PTH11-LIKE INTEGRAL MEMBRANE PROTEIN (AFU_ORTHOLOGUE AFUA_5G11245)"/>
    <property type="match status" value="1"/>
</dbReference>
<dbReference type="PANTHER" id="PTHR33048:SF93">
    <property type="entry name" value="INTEGRAL MEMBRANE PROTEIN"/>
    <property type="match status" value="1"/>
</dbReference>
<evidence type="ECO:0000256" key="4">
    <source>
        <dbReference type="ARBA" id="ARBA00023136"/>
    </source>
</evidence>
<evidence type="ECO:0000256" key="2">
    <source>
        <dbReference type="ARBA" id="ARBA00022692"/>
    </source>
</evidence>
<dbReference type="RefSeq" id="XP_013951427.1">
    <property type="nucleotide sequence ID" value="XM_014095952.1"/>
</dbReference>
<evidence type="ECO:0000259" key="8">
    <source>
        <dbReference type="Pfam" id="PF20684"/>
    </source>
</evidence>
<feature type="domain" description="Rhodopsin" evidence="8">
    <location>
        <begin position="30"/>
        <end position="268"/>
    </location>
</feature>
<evidence type="ECO:0000256" key="7">
    <source>
        <dbReference type="SAM" id="Phobius"/>
    </source>
</evidence>
<gene>
    <name evidence="9" type="ORF">TRIVIDRAFT_232093</name>
</gene>
<dbReference type="GO" id="GO:0016020">
    <property type="term" value="C:membrane"/>
    <property type="evidence" value="ECO:0007669"/>
    <property type="project" value="UniProtKB-SubCell"/>
</dbReference>
<accession>G9N8C2</accession>
<comment type="caution">
    <text evidence="9">The sequence shown here is derived from an EMBL/GenBank/DDBJ whole genome shotgun (WGS) entry which is preliminary data.</text>
</comment>
<evidence type="ECO:0000256" key="6">
    <source>
        <dbReference type="SAM" id="MobiDB-lite"/>
    </source>
</evidence>
<dbReference type="STRING" id="413071.G9N8C2"/>
<keyword evidence="3 7" id="KW-1133">Transmembrane helix</keyword>
<dbReference type="InParanoid" id="G9N8C2"/>
<evidence type="ECO:0000256" key="1">
    <source>
        <dbReference type="ARBA" id="ARBA00004141"/>
    </source>
</evidence>
<evidence type="ECO:0000313" key="10">
    <source>
        <dbReference type="Proteomes" id="UP000007115"/>
    </source>
</evidence>
<dbReference type="OrthoDB" id="3897607at2759"/>
<evidence type="ECO:0000256" key="3">
    <source>
        <dbReference type="ARBA" id="ARBA00022989"/>
    </source>
</evidence>
<feature type="compositionally biased region" description="Low complexity" evidence="6">
    <location>
        <begin position="341"/>
        <end position="353"/>
    </location>
</feature>
<protein>
    <recommendedName>
        <fullName evidence="8">Rhodopsin domain-containing protein</fullName>
    </recommendedName>
</protein>
<dbReference type="GeneID" id="25792453"/>
<feature type="region of interest" description="Disordered" evidence="6">
    <location>
        <begin position="331"/>
        <end position="353"/>
    </location>
</feature>
<keyword evidence="2 7" id="KW-0812">Transmembrane</keyword>
<dbReference type="OMA" id="LIVITWF"/>
<feature type="transmembrane region" description="Helical" evidence="7">
    <location>
        <begin position="244"/>
        <end position="271"/>
    </location>
</feature>
<keyword evidence="4 7" id="KW-0472">Membrane</keyword>
<dbReference type="Pfam" id="PF20684">
    <property type="entry name" value="Fung_rhodopsin"/>
    <property type="match status" value="1"/>
</dbReference>
<feature type="transmembrane region" description="Helical" evidence="7">
    <location>
        <begin position="205"/>
        <end position="229"/>
    </location>
</feature>
<dbReference type="VEuPathDB" id="FungiDB:TRIVIDRAFT_232093"/>
<comment type="subcellular location">
    <subcellularLocation>
        <location evidence="1">Membrane</location>
        <topology evidence="1">Multi-pass membrane protein</topology>
    </subcellularLocation>
</comment>
<evidence type="ECO:0000313" key="9">
    <source>
        <dbReference type="EMBL" id="EHK17230.1"/>
    </source>
</evidence>
<organism evidence="9 10">
    <name type="scientific">Hypocrea virens (strain Gv29-8 / FGSC 10586)</name>
    <name type="common">Gliocladium virens</name>
    <name type="synonym">Trichoderma virens</name>
    <dbReference type="NCBI Taxonomy" id="413071"/>
    <lineage>
        <taxon>Eukaryota</taxon>
        <taxon>Fungi</taxon>
        <taxon>Dikarya</taxon>
        <taxon>Ascomycota</taxon>
        <taxon>Pezizomycotina</taxon>
        <taxon>Sordariomycetes</taxon>
        <taxon>Hypocreomycetidae</taxon>
        <taxon>Hypocreales</taxon>
        <taxon>Hypocreaceae</taxon>
        <taxon>Trichoderma</taxon>
    </lineage>
</organism>
<feature type="transmembrane region" description="Helical" evidence="7">
    <location>
        <begin position="12"/>
        <end position="32"/>
    </location>
</feature>
<feature type="transmembrane region" description="Helical" evidence="7">
    <location>
        <begin position="122"/>
        <end position="144"/>
    </location>
</feature>
<sequence>MAEVGGDKGPLCLAVIIATLAVGGILVFTRVLTRTVIRPHFGWDDSLIVITWFIILGYNVCMFVSINRGYGKRSATLTEAQVTSATEAEVIGQFFAIISFPSGKASIAYLLQRIFPGKKLQWFLWTFVAANAICFYVDAILILVQCQPVAFQWDHTIEGGKCWDSRVIIDWGFLTGTTGALTDFCFAVLPWFYLRKLQMGLKEKITIGVALSMGFFATVCSCLKIYYTWTLGSHQDFTYDTVPLVIWSCVELASINIAACIPTLGPLYLWLVGGSHAQSTKAKSEYESKHGTGSGGFGRLAHRSGRGIELESLDDRAFNIYQSKSYRVSFEDRDDKPIKPTETAQTTQTTQTIQTDADAGATITVQHAYAY</sequence>
<reference evidence="9 10" key="1">
    <citation type="journal article" date="2011" name="Genome Biol.">
        <title>Comparative genome sequence analysis underscores mycoparasitism as the ancestral life style of Trichoderma.</title>
        <authorList>
            <person name="Kubicek C.P."/>
            <person name="Herrera-Estrella A."/>
            <person name="Seidl-Seiboth V."/>
            <person name="Martinez D.A."/>
            <person name="Druzhinina I.S."/>
            <person name="Thon M."/>
            <person name="Zeilinger S."/>
            <person name="Casas-Flores S."/>
            <person name="Horwitz B.A."/>
            <person name="Mukherjee P.K."/>
            <person name="Mukherjee M."/>
            <person name="Kredics L."/>
            <person name="Alcaraz L.D."/>
            <person name="Aerts A."/>
            <person name="Antal Z."/>
            <person name="Atanasova L."/>
            <person name="Cervantes-Badillo M.G."/>
            <person name="Challacombe J."/>
            <person name="Chertkov O."/>
            <person name="McCluskey K."/>
            <person name="Coulpier F."/>
            <person name="Deshpande N."/>
            <person name="von Doehren H."/>
            <person name="Ebbole D.J."/>
            <person name="Esquivel-Naranjo E.U."/>
            <person name="Fekete E."/>
            <person name="Flipphi M."/>
            <person name="Glaser F."/>
            <person name="Gomez-Rodriguez E.Y."/>
            <person name="Gruber S."/>
            <person name="Han C."/>
            <person name="Henrissat B."/>
            <person name="Hermosa R."/>
            <person name="Hernandez-Onate M."/>
            <person name="Karaffa L."/>
            <person name="Kosti I."/>
            <person name="Le Crom S."/>
            <person name="Lindquist E."/>
            <person name="Lucas S."/>
            <person name="Luebeck M."/>
            <person name="Luebeck P.S."/>
            <person name="Margeot A."/>
            <person name="Metz B."/>
            <person name="Misra M."/>
            <person name="Nevalainen H."/>
            <person name="Omann M."/>
            <person name="Packer N."/>
            <person name="Perrone G."/>
            <person name="Uresti-Rivera E.E."/>
            <person name="Salamov A."/>
            <person name="Schmoll M."/>
            <person name="Seiboth B."/>
            <person name="Shapiro H."/>
            <person name="Sukno S."/>
            <person name="Tamayo-Ramos J.A."/>
            <person name="Tisch D."/>
            <person name="Wiest A."/>
            <person name="Wilkinson H.H."/>
            <person name="Zhang M."/>
            <person name="Coutinho P.M."/>
            <person name="Kenerley C.M."/>
            <person name="Monte E."/>
            <person name="Baker S.E."/>
            <person name="Grigoriev I.V."/>
        </authorList>
    </citation>
    <scope>NUCLEOTIDE SEQUENCE [LARGE SCALE GENOMIC DNA]</scope>
    <source>
        <strain evidence="10">Gv29-8 / FGSC 10586</strain>
    </source>
</reference>
<evidence type="ECO:0000256" key="5">
    <source>
        <dbReference type="ARBA" id="ARBA00038359"/>
    </source>
</evidence>
<dbReference type="AlphaFoldDB" id="G9N8C2"/>
<keyword evidence="10" id="KW-1185">Reference proteome</keyword>
<feature type="transmembrane region" description="Helical" evidence="7">
    <location>
        <begin position="47"/>
        <end position="66"/>
    </location>
</feature>
<dbReference type="eggNOG" id="ENOG502SHVM">
    <property type="taxonomic scope" value="Eukaryota"/>
</dbReference>
<dbReference type="Proteomes" id="UP000007115">
    <property type="component" value="Unassembled WGS sequence"/>
</dbReference>
<dbReference type="HOGENOM" id="CLU_028200_3_7_1"/>
<dbReference type="EMBL" id="ABDF02000089">
    <property type="protein sequence ID" value="EHK17230.1"/>
    <property type="molecule type" value="Genomic_DNA"/>
</dbReference>
<name>G9N8C2_HYPVG</name>